<keyword evidence="4" id="KW-1185">Reference proteome</keyword>
<dbReference type="InterPro" id="IPR000045">
    <property type="entry name" value="Prepilin_IV_endopep_pep"/>
</dbReference>
<evidence type="ECO:0000313" key="3">
    <source>
        <dbReference type="EMBL" id="SCP99056.1"/>
    </source>
</evidence>
<feature type="transmembrane region" description="Helical" evidence="1">
    <location>
        <begin position="65"/>
        <end position="81"/>
    </location>
</feature>
<feature type="transmembrane region" description="Helical" evidence="1">
    <location>
        <begin position="88"/>
        <end position="106"/>
    </location>
</feature>
<name>A0A1D3TXH8_9FIRM</name>
<keyword evidence="1" id="KW-0812">Transmembrane</keyword>
<reference evidence="3 4" key="1">
    <citation type="submission" date="2016-09" db="EMBL/GenBank/DDBJ databases">
        <authorList>
            <person name="Capua I."/>
            <person name="De Benedictis P."/>
            <person name="Joannis T."/>
            <person name="Lombin L.H."/>
            <person name="Cattoli G."/>
        </authorList>
    </citation>
    <scope>NUCLEOTIDE SEQUENCE [LARGE SCALE GENOMIC DNA]</scope>
    <source>
        <strain evidence="3 4">GluBS11</strain>
    </source>
</reference>
<dbReference type="EMBL" id="FMKA01000031">
    <property type="protein sequence ID" value="SCP99056.1"/>
    <property type="molecule type" value="Genomic_DNA"/>
</dbReference>
<dbReference type="STRING" id="1619234.SAMN05421730_103130"/>
<proteinExistence type="predicted"/>
<accession>A0A1D3TXH8</accession>
<feature type="transmembrane region" description="Helical" evidence="1">
    <location>
        <begin position="6"/>
        <end position="23"/>
    </location>
</feature>
<feature type="transmembrane region" description="Helical" evidence="1">
    <location>
        <begin position="43"/>
        <end position="59"/>
    </location>
</feature>
<dbReference type="GO" id="GO:0004190">
    <property type="term" value="F:aspartic-type endopeptidase activity"/>
    <property type="evidence" value="ECO:0007669"/>
    <property type="project" value="InterPro"/>
</dbReference>
<gene>
    <name evidence="3" type="ORF">SAMN05421730_103130</name>
</gene>
<protein>
    <submittedName>
        <fullName evidence="3">Type IV leader peptidase family protein</fullName>
    </submittedName>
</protein>
<keyword evidence="1" id="KW-0472">Membrane</keyword>
<evidence type="ECO:0000259" key="2">
    <source>
        <dbReference type="Pfam" id="PF01478"/>
    </source>
</evidence>
<feature type="domain" description="Prepilin type IV endopeptidase peptidase" evidence="2">
    <location>
        <begin position="70"/>
        <end position="175"/>
    </location>
</feature>
<evidence type="ECO:0000313" key="4">
    <source>
        <dbReference type="Proteomes" id="UP000199315"/>
    </source>
</evidence>
<evidence type="ECO:0000256" key="1">
    <source>
        <dbReference type="SAM" id="Phobius"/>
    </source>
</evidence>
<organism evidence="3 4">
    <name type="scientific">Anaerobium acetethylicum</name>
    <dbReference type="NCBI Taxonomy" id="1619234"/>
    <lineage>
        <taxon>Bacteria</taxon>
        <taxon>Bacillati</taxon>
        <taxon>Bacillota</taxon>
        <taxon>Clostridia</taxon>
        <taxon>Lachnospirales</taxon>
        <taxon>Lachnospiraceae</taxon>
        <taxon>Anaerobium</taxon>
    </lineage>
</organism>
<feature type="transmembrane region" description="Helical" evidence="1">
    <location>
        <begin position="161"/>
        <end position="178"/>
    </location>
</feature>
<sequence>MKDVMAIACTTVIMLIQMAAMFWTIKKADTEVLIILGKKDRHLMVAAAVVAASAFYMRYGLEGEYYLYAFLTGYLLVTAFIDRLTMQVYSVFNLAAGAIGAGYLIYQALQGRQMETAFICLAVYALLVRVQTRTGMYGEGDGEIYIVVSLFLCSREYELPLLYLLYNMILAALIFMVSNRRQLDLRRWKMKEEAAFAPSIAAATILLLLL</sequence>
<dbReference type="AlphaFoldDB" id="A0A1D3TXH8"/>
<dbReference type="Pfam" id="PF01478">
    <property type="entry name" value="Peptidase_A24"/>
    <property type="match status" value="1"/>
</dbReference>
<keyword evidence="1" id="KW-1133">Transmembrane helix</keyword>
<dbReference type="GO" id="GO:0016020">
    <property type="term" value="C:membrane"/>
    <property type="evidence" value="ECO:0007669"/>
    <property type="project" value="InterPro"/>
</dbReference>
<dbReference type="Proteomes" id="UP000199315">
    <property type="component" value="Unassembled WGS sequence"/>
</dbReference>
<dbReference type="RefSeq" id="WP_091236321.1">
    <property type="nucleotide sequence ID" value="NZ_FMKA01000031.1"/>
</dbReference>